<protein>
    <submittedName>
        <fullName evidence="1">Uncharacterized protein</fullName>
    </submittedName>
</protein>
<proteinExistence type="predicted"/>
<dbReference type="EMBL" id="VSRR010015460">
    <property type="protein sequence ID" value="MPC58199.1"/>
    <property type="molecule type" value="Genomic_DNA"/>
</dbReference>
<organism evidence="1 2">
    <name type="scientific">Portunus trituberculatus</name>
    <name type="common">Swimming crab</name>
    <name type="synonym">Neptunus trituberculatus</name>
    <dbReference type="NCBI Taxonomy" id="210409"/>
    <lineage>
        <taxon>Eukaryota</taxon>
        <taxon>Metazoa</taxon>
        <taxon>Ecdysozoa</taxon>
        <taxon>Arthropoda</taxon>
        <taxon>Crustacea</taxon>
        <taxon>Multicrustacea</taxon>
        <taxon>Malacostraca</taxon>
        <taxon>Eumalacostraca</taxon>
        <taxon>Eucarida</taxon>
        <taxon>Decapoda</taxon>
        <taxon>Pleocyemata</taxon>
        <taxon>Brachyura</taxon>
        <taxon>Eubrachyura</taxon>
        <taxon>Portunoidea</taxon>
        <taxon>Portunidae</taxon>
        <taxon>Portuninae</taxon>
        <taxon>Portunus</taxon>
    </lineage>
</organism>
<dbReference type="AlphaFoldDB" id="A0A5B7GKY2"/>
<accession>A0A5B7GKY2</accession>
<sequence length="64" mass="7309">MPQKLISSINQLDATFQTTIPSSPVTQLSPSSTLNILVVHKWRKMQKNNNKLQYGELGHWQSNM</sequence>
<comment type="caution">
    <text evidence="1">The sequence shown here is derived from an EMBL/GenBank/DDBJ whole genome shotgun (WGS) entry which is preliminary data.</text>
</comment>
<name>A0A5B7GKY2_PORTR</name>
<keyword evidence="2" id="KW-1185">Reference proteome</keyword>
<dbReference type="Proteomes" id="UP000324222">
    <property type="component" value="Unassembled WGS sequence"/>
</dbReference>
<reference evidence="1 2" key="1">
    <citation type="submission" date="2019-05" db="EMBL/GenBank/DDBJ databases">
        <title>Another draft genome of Portunus trituberculatus and its Hox gene families provides insights of decapod evolution.</title>
        <authorList>
            <person name="Jeong J.-H."/>
            <person name="Song I."/>
            <person name="Kim S."/>
            <person name="Choi T."/>
            <person name="Kim D."/>
            <person name="Ryu S."/>
            <person name="Kim W."/>
        </authorList>
    </citation>
    <scope>NUCLEOTIDE SEQUENCE [LARGE SCALE GENOMIC DNA]</scope>
    <source>
        <tissue evidence="1">Muscle</tissue>
    </source>
</reference>
<evidence type="ECO:0000313" key="1">
    <source>
        <dbReference type="EMBL" id="MPC58199.1"/>
    </source>
</evidence>
<evidence type="ECO:0000313" key="2">
    <source>
        <dbReference type="Proteomes" id="UP000324222"/>
    </source>
</evidence>
<gene>
    <name evidence="1" type="ORF">E2C01_052195</name>
</gene>